<reference evidence="3 4" key="2">
    <citation type="submission" date="2024-05" db="EMBL/GenBank/DDBJ databases">
        <authorList>
            <person name="Chen Y."/>
            <person name="Shah S."/>
            <person name="Dougan E. K."/>
            <person name="Thang M."/>
            <person name="Chan C."/>
        </authorList>
    </citation>
    <scope>NUCLEOTIDE SEQUENCE [LARGE SCALE GENOMIC DNA]</scope>
</reference>
<evidence type="ECO:0000313" key="2">
    <source>
        <dbReference type="EMBL" id="CAI3989196.1"/>
    </source>
</evidence>
<name>A0A9P1FV08_9DINO</name>
<comment type="caution">
    <text evidence="2">The sequence shown here is derived from an EMBL/GenBank/DDBJ whole genome shotgun (WGS) entry which is preliminary data.</text>
</comment>
<dbReference type="EMBL" id="CAMXCT030001343">
    <property type="protein sequence ID" value="CAL4776508.1"/>
    <property type="molecule type" value="Genomic_DNA"/>
</dbReference>
<dbReference type="Gene3D" id="3.30.420.10">
    <property type="entry name" value="Ribonuclease H-like superfamily/Ribonuclease H"/>
    <property type="match status" value="1"/>
</dbReference>
<dbReference type="GO" id="GO:0003676">
    <property type="term" value="F:nucleic acid binding"/>
    <property type="evidence" value="ECO:0007669"/>
    <property type="project" value="InterPro"/>
</dbReference>
<feature type="region of interest" description="Disordered" evidence="1">
    <location>
        <begin position="1084"/>
        <end position="1136"/>
    </location>
</feature>
<gene>
    <name evidence="2" type="ORF">C1SCF055_LOCUS16288</name>
</gene>
<evidence type="ECO:0000313" key="4">
    <source>
        <dbReference type="Proteomes" id="UP001152797"/>
    </source>
</evidence>
<dbReference type="EMBL" id="CAMXCT020001343">
    <property type="protein sequence ID" value="CAL1142571.1"/>
    <property type="molecule type" value="Genomic_DNA"/>
</dbReference>
<feature type="compositionally biased region" description="Low complexity" evidence="1">
    <location>
        <begin position="198"/>
        <end position="220"/>
    </location>
</feature>
<protein>
    <submittedName>
        <fullName evidence="3">Copia protein</fullName>
    </submittedName>
</protein>
<accession>A0A9P1FV08</accession>
<dbReference type="SUPFAM" id="SSF53098">
    <property type="entry name" value="Ribonuclease H-like"/>
    <property type="match status" value="1"/>
</dbReference>
<dbReference type="InterPro" id="IPR012337">
    <property type="entry name" value="RNaseH-like_sf"/>
</dbReference>
<feature type="region of interest" description="Disordered" evidence="1">
    <location>
        <begin position="243"/>
        <end position="265"/>
    </location>
</feature>
<evidence type="ECO:0000313" key="3">
    <source>
        <dbReference type="EMBL" id="CAL4776508.1"/>
    </source>
</evidence>
<feature type="region of interest" description="Disordered" evidence="1">
    <location>
        <begin position="188"/>
        <end position="220"/>
    </location>
</feature>
<organism evidence="2">
    <name type="scientific">Cladocopium goreaui</name>
    <dbReference type="NCBI Taxonomy" id="2562237"/>
    <lineage>
        <taxon>Eukaryota</taxon>
        <taxon>Sar</taxon>
        <taxon>Alveolata</taxon>
        <taxon>Dinophyceae</taxon>
        <taxon>Suessiales</taxon>
        <taxon>Symbiodiniaceae</taxon>
        <taxon>Cladocopium</taxon>
    </lineage>
</organism>
<keyword evidence="4" id="KW-1185">Reference proteome</keyword>
<sequence>MSLLLQVLTNSATKTVQGQPPVPSTAMPSARMNKEDYILELRGLGEEVPSSWTIPEMKVRIQEIKEEQGMTLQSSGKRNTPFRVLAIEMNKCSKKKADLQEFTRTRLQMHVTGNETIAQLQKACLRKIYEITPPTPHDPTGFGAHSALSYEELFMTEPGYVKWVLQTASEGQADYRLLRLAKWLESRQAEPAKEAKKAPNAKSQGARKQAAAAASVASDSSSKSNEALIQMIQSLQEEVAALREERPRKKTEKPDEQMTEGSFRRESPALRDRICQFQCTIDVSQGATWEPLPEHKARQLAFQSDDMLPEAFGSLVSEGRLKLLEVACSNESILTETMQRLTKDEMSARRCSLFNGFDLSTNAGVRKIIQVIDQTNPEHVWLSPICGPYSVMQQINQRTPKQCEELQEKRRDALRQYVGCALIYSYCIQKGIHATWEWSQSCQGWRLPFMQKLVAKYNPFFAVVRGCQVGLVDKNDQFVSKGWNLMTTHSLLAQRMELPCKCPKHVEHVKCEGSVTSGTAFYPQGFATRVCQAIKKGCSREEVRGELQGVTTLLDAFGNGISCLCPEGQRHEANLTCGMCNHHQLGILRGNDNQSCSKGDHQHCDAVEAHPVGGTPKVHLPNAEGPRKHPHVATETQHMVPVSISPNEAIRTPMREQPSEHAHAAGDSLRAPLSAAEKEEVKRKLYLLHSATGHGPVRHLLQSLRRRGVDRRVLELAEQFECPVCVERKRPQPRPVSTLEPLPPKWSTVAADMGTWEHPVSGQTFQFLVVIDEGSRFRVGRVLGEGKEYHVGASQFLETFQECWSQYFGLPDTLRVDPDGTFRSNAIAEYCDRHKAHWKLGTCENAVKGITELMSKQALAEPDITVRDALSEAVRVFNEREMIRGYSPIQHALGRAPDASGRLFPRAGGDSPDLLVENANGEFHRNLERMKVAEQAFLDWNNEQRVQRALNSKGRGTLDFQPGDLVYVWRQQVSGQASVKGGSFVGPVRVLATEHRHSSDGSSKASSSVWCVRGRRLWKCSMEQLRHASEREKLLHELHGPVESSWDFHRVAAELGGNEYLDVSKEVPTEMEWETAQDPVDSSWIPTHRCRGKRGPPVTQMEVDPLDCPQAQESGRTTRSRSPRQRAMPSTPQPKHDAFAVGESWWENPMVQQACSVTESTFWNNQQHAVEVSVEMPENRAGAERAINDLPAFFTNSFKRRASIEVSEKHLSPEEKEMFRVSKMVEVNNFIAAKAFEALPEHLKPSTTQAIRMRWRGLMACTAGCSTLCIVLGIASKRMSHGDCVPVSLAAWHSQKIERRCRSPGAAEALAAINGEDTLYYGRFQLAEMMGAPVDVRNVDATVNSVDGSLVTDSRNVYDKMETETLNIRGAEKRTDLELLALKSAQWRNYVKIRWVHGEAQLANGLTKSNEYKQLELFYEMGQCWRLVEDPERASARRRKAAGVRELQSTGAMAGSTPWTPWDV</sequence>
<dbReference type="InterPro" id="IPR036397">
    <property type="entry name" value="RNaseH_sf"/>
</dbReference>
<evidence type="ECO:0000256" key="1">
    <source>
        <dbReference type="SAM" id="MobiDB-lite"/>
    </source>
</evidence>
<proteinExistence type="predicted"/>
<reference evidence="2" key="1">
    <citation type="submission" date="2022-10" db="EMBL/GenBank/DDBJ databases">
        <authorList>
            <person name="Chen Y."/>
            <person name="Dougan E. K."/>
            <person name="Chan C."/>
            <person name="Rhodes N."/>
            <person name="Thang M."/>
        </authorList>
    </citation>
    <scope>NUCLEOTIDE SEQUENCE</scope>
</reference>
<dbReference type="EMBL" id="CAMXCT010001343">
    <property type="protein sequence ID" value="CAI3989196.1"/>
    <property type="molecule type" value="Genomic_DNA"/>
</dbReference>
<dbReference type="Proteomes" id="UP001152797">
    <property type="component" value="Unassembled WGS sequence"/>
</dbReference>
<feature type="compositionally biased region" description="Basic and acidic residues" evidence="1">
    <location>
        <begin position="188"/>
        <end position="197"/>
    </location>
</feature>
<dbReference type="OrthoDB" id="5150797at2759"/>